<evidence type="ECO:0000313" key="1">
    <source>
        <dbReference type="EMBL" id="EMJ5134316.1"/>
    </source>
</evidence>
<sequence length="56" mass="6313">MMKIVKLPVEKKFQSNGELSKRILDLIHEYDSEISLAEAIGVIEIVKLTLVGEQES</sequence>
<organism evidence="1">
    <name type="scientific">Providencia stuartii</name>
    <dbReference type="NCBI Taxonomy" id="588"/>
    <lineage>
        <taxon>Bacteria</taxon>
        <taxon>Pseudomonadati</taxon>
        <taxon>Pseudomonadota</taxon>
        <taxon>Gammaproteobacteria</taxon>
        <taxon>Enterobacterales</taxon>
        <taxon>Morganellaceae</taxon>
        <taxon>Providencia</taxon>
    </lineage>
</organism>
<dbReference type="EMBL" id="ABMABF030000006">
    <property type="protein sequence ID" value="EMJ5134316.1"/>
    <property type="molecule type" value="Genomic_DNA"/>
</dbReference>
<proteinExistence type="predicted"/>
<name>A0AAI9GGW5_PROST</name>
<reference evidence="1" key="1">
    <citation type="submission" date="2024-02" db="EMBL/GenBank/DDBJ databases">
        <authorList>
            <consortium name="Clinical and Environmental Microbiology Branch: Whole genome sequencing antimicrobial resistance pathogens in the healthcare setting"/>
        </authorList>
    </citation>
    <scope>NUCLEOTIDE SEQUENCE</scope>
    <source>
        <strain evidence="1">2021GO-0154</strain>
    </source>
</reference>
<comment type="caution">
    <text evidence="1">The sequence shown here is derived from an EMBL/GenBank/DDBJ whole genome shotgun (WGS) entry which is preliminary data.</text>
</comment>
<protein>
    <submittedName>
        <fullName evidence="1">Uncharacterized protein</fullName>
    </submittedName>
</protein>
<dbReference type="AlphaFoldDB" id="A0AAI9GGW5"/>
<gene>
    <name evidence="1" type="ORF">RG298_002047</name>
</gene>
<accession>A0AAI9GGW5</accession>